<dbReference type="PROSITE" id="PS00039">
    <property type="entry name" value="DEAD_ATP_HELICASE"/>
    <property type="match status" value="1"/>
</dbReference>
<dbReference type="eggNOG" id="COG0513">
    <property type="taxonomic scope" value="Bacteria"/>
</dbReference>
<dbReference type="InterPro" id="IPR028618">
    <property type="entry name" value="DEAD_helicase_DeaD"/>
</dbReference>
<dbReference type="KEGG" id="wbr:deaD"/>
<evidence type="ECO:0000256" key="6">
    <source>
        <dbReference type="ARBA" id="ARBA00022884"/>
    </source>
</evidence>
<feature type="domain" description="DEAD-box RNA helicase Q" evidence="13">
    <location>
        <begin position="6"/>
        <end position="34"/>
    </location>
</feature>
<keyword evidence="5 9" id="KW-0067">ATP-binding</keyword>
<proteinExistence type="inferred from homology"/>
<dbReference type="AlphaFoldDB" id="Q8D2Y1"/>
<dbReference type="HAMAP" id="MF_00964">
    <property type="entry name" value="DEAD_helicase_DeaD"/>
    <property type="match status" value="1"/>
</dbReference>
<dbReference type="InterPro" id="IPR014014">
    <property type="entry name" value="RNA_helicase_DEAD_Q_motif"/>
</dbReference>
<comment type="subcellular location">
    <subcellularLocation>
        <location evidence="9">Cytoplasm</location>
    </subcellularLocation>
</comment>
<dbReference type="CDD" id="cd12499">
    <property type="entry name" value="RRM_EcCsdA_like"/>
    <property type="match status" value="1"/>
</dbReference>
<dbReference type="GO" id="GO:0070417">
    <property type="term" value="P:cellular response to cold"/>
    <property type="evidence" value="ECO:0007669"/>
    <property type="project" value="InterPro"/>
</dbReference>
<dbReference type="Pfam" id="PF00270">
    <property type="entry name" value="DEAD"/>
    <property type="match status" value="1"/>
</dbReference>
<evidence type="ECO:0000256" key="8">
    <source>
        <dbReference type="ARBA" id="ARBA00047984"/>
    </source>
</evidence>
<name>Q8D2Y1_WIGBR</name>
<evidence type="ECO:0000259" key="12">
    <source>
        <dbReference type="PROSITE" id="PS51194"/>
    </source>
</evidence>
<dbReference type="GO" id="GO:0003723">
    <property type="term" value="F:RNA binding"/>
    <property type="evidence" value="ECO:0007669"/>
    <property type="project" value="UniProtKB-UniRule"/>
</dbReference>
<dbReference type="InterPro" id="IPR057325">
    <property type="entry name" value="DeaD_dimer"/>
</dbReference>
<evidence type="ECO:0000256" key="4">
    <source>
        <dbReference type="ARBA" id="ARBA00022806"/>
    </source>
</evidence>
<dbReference type="GO" id="GO:0003724">
    <property type="term" value="F:RNA helicase activity"/>
    <property type="evidence" value="ECO:0007669"/>
    <property type="project" value="UniProtKB-UniRule"/>
</dbReference>
<keyword evidence="2 9" id="KW-0547">Nucleotide-binding</keyword>
<dbReference type="GO" id="GO:0006401">
    <property type="term" value="P:RNA catabolic process"/>
    <property type="evidence" value="ECO:0007669"/>
    <property type="project" value="UniProtKB-UniRule"/>
</dbReference>
<dbReference type="SUPFAM" id="SSF52540">
    <property type="entry name" value="P-loop containing nucleoside triphosphate hydrolases"/>
    <property type="match status" value="1"/>
</dbReference>
<comment type="similarity">
    <text evidence="9">Belongs to the DEAD box helicase family. DeaD/CsdA subfamily.</text>
</comment>
<evidence type="ECO:0000256" key="9">
    <source>
        <dbReference type="HAMAP-Rule" id="MF_00964"/>
    </source>
</evidence>
<feature type="domain" description="Helicase C-terminal" evidence="12">
    <location>
        <begin position="232"/>
        <end position="379"/>
    </location>
</feature>
<keyword evidence="1 9" id="KW-0963">Cytoplasm</keyword>
<dbReference type="Pfam" id="PF00271">
    <property type="entry name" value="Helicase_C"/>
    <property type="match status" value="1"/>
</dbReference>
<gene>
    <name evidence="9 14" type="primary">deaD</name>
    <name evidence="9" type="synonym">csdA</name>
</gene>
<evidence type="ECO:0000313" key="15">
    <source>
        <dbReference type="Proteomes" id="UP000000562"/>
    </source>
</evidence>
<dbReference type="CDD" id="cd18787">
    <property type="entry name" value="SF2_C_DEAD"/>
    <property type="match status" value="1"/>
</dbReference>
<dbReference type="InterPro" id="IPR050079">
    <property type="entry name" value="DEAD_box_RNA_helicase"/>
</dbReference>
<keyword evidence="4 9" id="KW-0347">Helicase</keyword>
<dbReference type="HOGENOM" id="CLU_003041_21_1_6"/>
<dbReference type="GO" id="GO:0000027">
    <property type="term" value="P:ribosomal large subunit assembly"/>
    <property type="evidence" value="ECO:0007669"/>
    <property type="project" value="UniProtKB-UniRule"/>
</dbReference>
<dbReference type="InterPro" id="IPR014001">
    <property type="entry name" value="Helicase_ATP-bd"/>
</dbReference>
<dbReference type="InterPro" id="IPR005580">
    <property type="entry name" value="DbpA/CsdA_RNA-bd_dom"/>
</dbReference>
<dbReference type="PROSITE" id="PS51195">
    <property type="entry name" value="Q_MOTIF"/>
    <property type="match status" value="1"/>
</dbReference>
<evidence type="ECO:0000256" key="7">
    <source>
        <dbReference type="ARBA" id="ARBA00023016"/>
    </source>
</evidence>
<dbReference type="PANTHER" id="PTHR47959:SF13">
    <property type="entry name" value="ATP-DEPENDENT RNA HELICASE RHLE"/>
    <property type="match status" value="1"/>
</dbReference>
<evidence type="ECO:0000313" key="14">
    <source>
        <dbReference type="EMBL" id="BAC24367.1"/>
    </source>
</evidence>
<dbReference type="InterPro" id="IPR012677">
    <property type="entry name" value="Nucleotide-bd_a/b_plait_sf"/>
</dbReference>
<keyword evidence="7 9" id="KW-0346">Stress response</keyword>
<dbReference type="InterPro" id="IPR011545">
    <property type="entry name" value="DEAD/DEAH_box_helicase_dom"/>
</dbReference>
<dbReference type="InterPro" id="IPR027417">
    <property type="entry name" value="P-loop_NTPase"/>
</dbReference>
<comment type="catalytic activity">
    <reaction evidence="8 9">
        <text>ATP + H2O = ADP + phosphate + H(+)</text>
        <dbReference type="Rhea" id="RHEA:13065"/>
        <dbReference type="ChEBI" id="CHEBI:15377"/>
        <dbReference type="ChEBI" id="CHEBI:15378"/>
        <dbReference type="ChEBI" id="CHEBI:30616"/>
        <dbReference type="ChEBI" id="CHEBI:43474"/>
        <dbReference type="ChEBI" id="CHEBI:456216"/>
        <dbReference type="EC" id="3.6.4.13"/>
    </reaction>
</comment>
<dbReference type="CDD" id="cd00268">
    <property type="entry name" value="DEADc"/>
    <property type="match status" value="1"/>
</dbReference>
<dbReference type="InterPro" id="IPR001650">
    <property type="entry name" value="Helicase_C-like"/>
</dbReference>
<evidence type="ECO:0000256" key="10">
    <source>
        <dbReference type="PROSITE-ProRule" id="PRU00552"/>
    </source>
</evidence>
<dbReference type="STRING" id="36870.gene:10368709"/>
<feature type="domain" description="Helicase ATP-binding" evidence="11">
    <location>
        <begin position="37"/>
        <end position="208"/>
    </location>
</feature>
<dbReference type="PROSITE" id="PS51192">
    <property type="entry name" value="HELICASE_ATP_BIND_1"/>
    <property type="match status" value="1"/>
</dbReference>
<comment type="function">
    <text evidence="9">DEAD-box RNA helicase involved in various cellular processes at low temperature, including ribosome biogenesis, mRNA degradation and translation initiation.</text>
</comment>
<dbReference type="EMBL" id="BA000021">
    <property type="protein sequence ID" value="BAC24367.1"/>
    <property type="molecule type" value="Genomic_DNA"/>
</dbReference>
<dbReference type="Proteomes" id="UP000000562">
    <property type="component" value="Chromosome"/>
</dbReference>
<evidence type="ECO:0000256" key="2">
    <source>
        <dbReference type="ARBA" id="ARBA00022741"/>
    </source>
</evidence>
<evidence type="ECO:0000259" key="11">
    <source>
        <dbReference type="PROSITE" id="PS51192"/>
    </source>
</evidence>
<evidence type="ECO:0000256" key="3">
    <source>
        <dbReference type="ARBA" id="ARBA00022801"/>
    </source>
</evidence>
<sequence>MNKKELSFSELGLKDFILLALNDLGYKKPSPIQEKCIPFLLKGYDVLGIAQTGSGKTAAFFLPLLNNIDLKLKLPQIIILTPTRELALQIKFACCSLSKYIKEINIIALYGGQNYSIQIKSLKRNPQIVVGTPGRILDLLNKKYLNLSEITSFVLDEADEMLRMGFIEDVENIFLKSSKQHQTILFSATMPAAIHRITKRFMKKPKEIRIKASENTRPNIKQNYWIVYGLCKIEALLRFLEVEIFDAVIIFVRTKNATLEVSDVLEKNGYNSSSLNGDMNQILREKTLNRFKTGLLDILVATDVAARGLDVDRISLVINYDIPLDVESYIHRIGRTGRAGRTGKALMFVENRERKILYNIERNIKEKLSQIKLPSVELLCKKRLNNFSEKIKNQINSLDLNKYQNLLSKIISFIGISDVKIISAALLKVAQKNKPLIISPDNFFNKNKKINLLINKNNKRKKLNIIKNKKKSISLYKAEIGKKDGIESKHIVRTMINLGKIKSNDIGSIKIFFNYSTIEIYKKIPLNLLSILSKSTIFKKSLNLKLLNHNKISKKPILKKIGSRLSNRISKNTSNKISYNRQI</sequence>
<dbReference type="FunFam" id="3.40.50.300:FF:000374">
    <property type="entry name" value="ATP-dependent RNA helicase DeaD"/>
    <property type="match status" value="1"/>
</dbReference>
<accession>Q8D2Y1</accession>
<dbReference type="SMART" id="SM00487">
    <property type="entry name" value="DEXDc"/>
    <property type="match status" value="1"/>
</dbReference>
<dbReference type="PROSITE" id="PS51194">
    <property type="entry name" value="HELICASE_CTER"/>
    <property type="match status" value="1"/>
</dbReference>
<dbReference type="InterPro" id="IPR000629">
    <property type="entry name" value="RNA-helicase_DEAD-box_CS"/>
</dbReference>
<reference evidence="14 15" key="1">
    <citation type="journal article" date="2002" name="Nat. Genet.">
        <title>Genome sequence of the endocellular obligate symbiont of tsetse flies, Wigglesworthia glossinidia.</title>
        <authorList>
            <person name="Akman L."/>
            <person name="Yamashita A."/>
            <person name="Watanabe H."/>
            <person name="Oshima K."/>
            <person name="Shiba T."/>
            <person name="Hattori M."/>
            <person name="Aksoy S."/>
        </authorList>
    </citation>
    <scope>NUCLEOTIDE SEQUENCE [LARGE SCALE GENOMIC DNA]</scope>
</reference>
<dbReference type="OrthoDB" id="9805696at2"/>
<keyword evidence="3 9" id="KW-0378">Hydrolase</keyword>
<dbReference type="PANTHER" id="PTHR47959">
    <property type="entry name" value="ATP-DEPENDENT RNA HELICASE RHLE-RELATED"/>
    <property type="match status" value="1"/>
</dbReference>
<dbReference type="InterPro" id="IPR034415">
    <property type="entry name" value="CsdA_RRM"/>
</dbReference>
<dbReference type="Pfam" id="PF25399">
    <property type="entry name" value="DeaD_dimer"/>
    <property type="match status" value="1"/>
</dbReference>
<dbReference type="EC" id="3.6.4.13" evidence="9"/>
<dbReference type="InterPro" id="IPR044742">
    <property type="entry name" value="DEAD/DEAH_RhlB"/>
</dbReference>
<evidence type="ECO:0000256" key="1">
    <source>
        <dbReference type="ARBA" id="ARBA00022490"/>
    </source>
</evidence>
<dbReference type="Gene3D" id="3.30.70.330">
    <property type="match status" value="1"/>
</dbReference>
<protein>
    <recommendedName>
        <fullName evidence="9">ATP-dependent RNA helicase DeaD</fullName>
        <ecNumber evidence="9">3.6.4.13</ecNumber>
    </recommendedName>
    <alternativeName>
        <fullName evidence="9">Cold-shock DEAD box protein A</fullName>
    </alternativeName>
</protein>
<keyword evidence="15" id="KW-1185">Reference proteome</keyword>
<organism evidence="14 15">
    <name type="scientific">Wigglesworthia glossinidia brevipalpis</name>
    <dbReference type="NCBI Taxonomy" id="36870"/>
    <lineage>
        <taxon>Bacteria</taxon>
        <taxon>Pseudomonadati</taxon>
        <taxon>Pseudomonadota</taxon>
        <taxon>Gammaproteobacteria</taxon>
        <taxon>Enterobacterales</taxon>
        <taxon>Erwiniaceae</taxon>
        <taxon>Wigglesworthia</taxon>
    </lineage>
</organism>
<dbReference type="Pfam" id="PF03880">
    <property type="entry name" value="DbpA"/>
    <property type="match status" value="1"/>
</dbReference>
<dbReference type="Gene3D" id="3.40.50.300">
    <property type="entry name" value="P-loop containing nucleotide triphosphate hydrolases"/>
    <property type="match status" value="2"/>
</dbReference>
<feature type="short sequence motif" description="Q motif" evidence="10">
    <location>
        <begin position="6"/>
        <end position="34"/>
    </location>
</feature>
<evidence type="ECO:0000259" key="13">
    <source>
        <dbReference type="PROSITE" id="PS51195"/>
    </source>
</evidence>
<dbReference type="GO" id="GO:0005524">
    <property type="term" value="F:ATP binding"/>
    <property type="evidence" value="ECO:0007669"/>
    <property type="project" value="UniProtKB-UniRule"/>
</dbReference>
<dbReference type="SMART" id="SM00490">
    <property type="entry name" value="HELICc"/>
    <property type="match status" value="1"/>
</dbReference>
<evidence type="ECO:0000256" key="5">
    <source>
        <dbReference type="ARBA" id="ARBA00022840"/>
    </source>
</evidence>
<keyword evidence="6 9" id="KW-0694">RNA-binding</keyword>
<dbReference type="GO" id="GO:0005829">
    <property type="term" value="C:cytosol"/>
    <property type="evidence" value="ECO:0007669"/>
    <property type="project" value="TreeGrafter"/>
</dbReference>
<dbReference type="GO" id="GO:0016887">
    <property type="term" value="F:ATP hydrolysis activity"/>
    <property type="evidence" value="ECO:0007669"/>
    <property type="project" value="RHEA"/>
</dbReference>
<dbReference type="FunFam" id="3.40.50.300:FF:000108">
    <property type="entry name" value="ATP-dependent RNA helicase RhlE"/>
    <property type="match status" value="1"/>
</dbReference>